<proteinExistence type="predicted"/>
<protein>
    <submittedName>
        <fullName evidence="1">Nucleoid-associated protein</fullName>
    </submittedName>
</protein>
<name>A0A6C2CAC0_9LACO</name>
<accession>A0A6C2CAC0</accession>
<dbReference type="RefSeq" id="WP_148621686.1">
    <property type="nucleotide sequence ID" value="NZ_SDGZ01000003.1"/>
</dbReference>
<reference evidence="1 2" key="1">
    <citation type="submission" date="2019-01" db="EMBL/GenBank/DDBJ databases">
        <title>Weissella sp. nov., a novel lactic acid bacterium isolated from animal feces.</title>
        <authorList>
            <person name="Wang L.-T."/>
        </authorList>
    </citation>
    <scope>NUCLEOTIDE SEQUENCE [LARGE SCALE GENOMIC DNA]</scope>
    <source>
        <strain evidence="1 2">8H-2</strain>
    </source>
</reference>
<gene>
    <name evidence="1" type="ORF">ESZ50_00770</name>
</gene>
<dbReference type="Pfam" id="PF04245">
    <property type="entry name" value="NA37"/>
    <property type="match status" value="1"/>
</dbReference>
<evidence type="ECO:0000313" key="1">
    <source>
        <dbReference type="EMBL" id="TYC51100.1"/>
    </source>
</evidence>
<comment type="caution">
    <text evidence="1">The sequence shown here is derived from an EMBL/GenBank/DDBJ whole genome shotgun (WGS) entry which is preliminary data.</text>
</comment>
<evidence type="ECO:0000313" key="2">
    <source>
        <dbReference type="Proteomes" id="UP000371977"/>
    </source>
</evidence>
<dbReference type="InterPro" id="IPR007358">
    <property type="entry name" value="Nucleoid_associated_NdpA"/>
</dbReference>
<dbReference type="Proteomes" id="UP000371977">
    <property type="component" value="Unassembled WGS sequence"/>
</dbReference>
<dbReference type="EMBL" id="SDGZ01000003">
    <property type="protein sequence ID" value="TYC51100.1"/>
    <property type="molecule type" value="Genomic_DNA"/>
</dbReference>
<dbReference type="GO" id="GO:0009295">
    <property type="term" value="C:nucleoid"/>
    <property type="evidence" value="ECO:0007669"/>
    <property type="project" value="InterPro"/>
</dbReference>
<organism evidence="1 2">
    <name type="scientific">Weissella muntiaci</name>
    <dbReference type="NCBI Taxonomy" id="2508881"/>
    <lineage>
        <taxon>Bacteria</taxon>
        <taxon>Bacillati</taxon>
        <taxon>Bacillota</taxon>
        <taxon>Bacilli</taxon>
        <taxon>Lactobacillales</taxon>
        <taxon>Lactobacillaceae</taxon>
        <taxon>Weissella</taxon>
    </lineage>
</organism>
<keyword evidence="2" id="KW-1185">Reference proteome</keyword>
<dbReference type="AlphaFoldDB" id="A0A6C2CAC0"/>
<sequence>MIIKHAILHVLNKDNGELIKSDQELEMGVGGIHEYLENFVNKFTSSDFKEGDIEENELLQQLMHLNTSESFIEATGHLAEDMFNAIATAEEVPSGDLLAIDYSEGAYDYLAIFKLNFTRMYSQSFKSTESGVANTLVRSYNILQPNSQQISDGLIIDKTHGTYWVTEKKYLIDGHRVNILSPLMGLTPKASARTQLKYLRKAVKNIADKYDIPEYEAFSDVQNYLYENAQFVDSLEVDNVAKITFSDNQAAQKDLVESLNEREIGKYIDIPMGYEQKLGKRVFKLDSGIEVSVPAELLKDDQRIEFTNNEDGSSSISIKDIDSISTKFVN</sequence>
<dbReference type="OrthoDB" id="3171075at2"/>